<organism evidence="2 3">
    <name type="scientific">Takifugu flavidus</name>
    <name type="common">sansaifugu</name>
    <dbReference type="NCBI Taxonomy" id="433684"/>
    <lineage>
        <taxon>Eukaryota</taxon>
        <taxon>Metazoa</taxon>
        <taxon>Chordata</taxon>
        <taxon>Craniata</taxon>
        <taxon>Vertebrata</taxon>
        <taxon>Euteleostomi</taxon>
        <taxon>Actinopterygii</taxon>
        <taxon>Neopterygii</taxon>
        <taxon>Teleostei</taxon>
        <taxon>Neoteleostei</taxon>
        <taxon>Acanthomorphata</taxon>
        <taxon>Eupercaria</taxon>
        <taxon>Tetraodontiformes</taxon>
        <taxon>Tetradontoidea</taxon>
        <taxon>Tetraodontidae</taxon>
        <taxon>Takifugu</taxon>
    </lineage>
</organism>
<dbReference type="Gene3D" id="2.60.120.740">
    <property type="match status" value="1"/>
</dbReference>
<feature type="region of interest" description="Disordered" evidence="1">
    <location>
        <begin position="78"/>
        <end position="103"/>
    </location>
</feature>
<accession>A0A5C6NMP5</accession>
<reference evidence="2 3" key="1">
    <citation type="submission" date="2019-04" db="EMBL/GenBank/DDBJ databases">
        <title>Chromosome genome assembly for Takifugu flavidus.</title>
        <authorList>
            <person name="Xiao S."/>
        </authorList>
    </citation>
    <scope>NUCLEOTIDE SEQUENCE [LARGE SCALE GENOMIC DNA]</scope>
    <source>
        <strain evidence="2">HTHZ2018</strain>
        <tissue evidence="2">Muscle</tissue>
    </source>
</reference>
<protein>
    <submittedName>
        <fullName evidence="2">Uncharacterized protein</fullName>
    </submittedName>
</protein>
<comment type="caution">
    <text evidence="2">The sequence shown here is derived from an EMBL/GenBank/DDBJ whole genome shotgun (WGS) entry which is preliminary data.</text>
</comment>
<evidence type="ECO:0000313" key="3">
    <source>
        <dbReference type="Proteomes" id="UP000324091"/>
    </source>
</evidence>
<dbReference type="Proteomes" id="UP000324091">
    <property type="component" value="Chromosome 19"/>
</dbReference>
<feature type="non-terminal residue" evidence="2">
    <location>
        <position position="1"/>
    </location>
</feature>
<gene>
    <name evidence="2" type="ORF">D4764_19G0004620</name>
</gene>
<name>A0A5C6NMP5_9TELE</name>
<dbReference type="EMBL" id="RHFK02000011">
    <property type="protein sequence ID" value="TWW68664.1"/>
    <property type="molecule type" value="Genomic_DNA"/>
</dbReference>
<proteinExistence type="predicted"/>
<sequence>YLSKVLRNYTEKACDGELLSVRCPPRTTITVQSAFYGRKGTSDPERCPQTYQALLNSYHAPEDDQYCSVSTALQHQTPSDSIIDRPAVNAQTQRRIVPNQEND</sequence>
<dbReference type="InterPro" id="IPR043159">
    <property type="entry name" value="Lectin_gal-bd_sf"/>
</dbReference>
<dbReference type="AlphaFoldDB" id="A0A5C6NMP5"/>
<keyword evidence="3" id="KW-1185">Reference proteome</keyword>
<evidence type="ECO:0000313" key="2">
    <source>
        <dbReference type="EMBL" id="TWW68664.1"/>
    </source>
</evidence>
<feature type="compositionally biased region" description="Polar residues" evidence="1">
    <location>
        <begin position="89"/>
        <end position="103"/>
    </location>
</feature>
<evidence type="ECO:0000256" key="1">
    <source>
        <dbReference type="SAM" id="MobiDB-lite"/>
    </source>
</evidence>